<evidence type="ECO:0000256" key="2">
    <source>
        <dbReference type="ARBA" id="ARBA00022737"/>
    </source>
</evidence>
<feature type="region of interest" description="Disordered" evidence="6">
    <location>
        <begin position="345"/>
        <end position="372"/>
    </location>
</feature>
<feature type="domain" description="C2H2-type" evidence="7">
    <location>
        <begin position="1330"/>
        <end position="1357"/>
    </location>
</feature>
<feature type="compositionally biased region" description="Polar residues" evidence="6">
    <location>
        <begin position="572"/>
        <end position="585"/>
    </location>
</feature>
<evidence type="ECO:0000256" key="3">
    <source>
        <dbReference type="ARBA" id="ARBA00022771"/>
    </source>
</evidence>
<dbReference type="SUPFAM" id="SSF57667">
    <property type="entry name" value="beta-beta-alpha zinc fingers"/>
    <property type="match status" value="6"/>
</dbReference>
<feature type="compositionally biased region" description="Pro residues" evidence="6">
    <location>
        <begin position="1491"/>
        <end position="1500"/>
    </location>
</feature>
<keyword evidence="4" id="KW-0862">Zinc</keyword>
<proteinExistence type="evidence at transcript level"/>
<keyword evidence="3 5" id="KW-0863">Zinc-finger</keyword>
<feature type="region of interest" description="Disordered" evidence="6">
    <location>
        <begin position="1268"/>
        <end position="1291"/>
    </location>
</feature>
<feature type="domain" description="C2H2-type" evidence="7">
    <location>
        <begin position="172"/>
        <end position="200"/>
    </location>
</feature>
<reference evidence="8" key="1">
    <citation type="journal article" date="2014" name="PLoS Negl. Trop. Dis.">
        <title>An updated insight into the Sialotranscriptome of Triatoma infestans: developmental stage and geographic variations.</title>
        <authorList>
            <person name="Schwarz A."/>
            <person name="Medrano-Mercado N."/>
            <person name="Schaub G.A."/>
            <person name="Struchiner C.J."/>
            <person name="Bargues M.D."/>
            <person name="Levy M.Z."/>
            <person name="Ribeiro J.M."/>
        </authorList>
    </citation>
    <scope>NUCLEOTIDE SEQUENCE</scope>
    <source>
        <strain evidence="8">Chile</strain>
        <tissue evidence="8">Salivary glands</tissue>
    </source>
</reference>
<dbReference type="PROSITE" id="PS00028">
    <property type="entry name" value="ZINC_FINGER_C2H2_1"/>
    <property type="match status" value="8"/>
</dbReference>
<dbReference type="InterPro" id="IPR013087">
    <property type="entry name" value="Znf_C2H2_type"/>
</dbReference>
<dbReference type="SMART" id="SM00355">
    <property type="entry name" value="ZnF_C2H2"/>
    <property type="match status" value="26"/>
</dbReference>
<feature type="compositionally biased region" description="Acidic residues" evidence="6">
    <location>
        <begin position="1822"/>
        <end position="1832"/>
    </location>
</feature>
<evidence type="ECO:0000256" key="4">
    <source>
        <dbReference type="ARBA" id="ARBA00022833"/>
    </source>
</evidence>
<dbReference type="EMBL" id="GBBI01005092">
    <property type="protein sequence ID" value="JAC13620.1"/>
    <property type="molecule type" value="mRNA"/>
</dbReference>
<feature type="compositionally biased region" description="Low complexity" evidence="6">
    <location>
        <begin position="1926"/>
        <end position="1943"/>
    </location>
</feature>
<feature type="region of interest" description="Disordered" evidence="6">
    <location>
        <begin position="1795"/>
        <end position="1954"/>
    </location>
</feature>
<feature type="domain" description="C2H2-type" evidence="7">
    <location>
        <begin position="1302"/>
        <end position="1329"/>
    </location>
</feature>
<feature type="region of interest" description="Disordered" evidence="6">
    <location>
        <begin position="483"/>
        <end position="504"/>
    </location>
</feature>
<evidence type="ECO:0000256" key="5">
    <source>
        <dbReference type="PROSITE-ProRule" id="PRU00042"/>
    </source>
</evidence>
<evidence type="ECO:0000259" key="7">
    <source>
        <dbReference type="PROSITE" id="PS50157"/>
    </source>
</evidence>
<organism evidence="8">
    <name type="scientific">Triatoma infestans</name>
    <name type="common">Assassin bug</name>
    <dbReference type="NCBI Taxonomy" id="30076"/>
    <lineage>
        <taxon>Eukaryota</taxon>
        <taxon>Metazoa</taxon>
        <taxon>Ecdysozoa</taxon>
        <taxon>Arthropoda</taxon>
        <taxon>Hexapoda</taxon>
        <taxon>Insecta</taxon>
        <taxon>Pterygota</taxon>
        <taxon>Neoptera</taxon>
        <taxon>Paraneoptera</taxon>
        <taxon>Hemiptera</taxon>
        <taxon>Heteroptera</taxon>
        <taxon>Panheteroptera</taxon>
        <taxon>Cimicomorpha</taxon>
        <taxon>Reduviidae</taxon>
        <taxon>Triatominae</taxon>
        <taxon>Triatoma</taxon>
    </lineage>
</organism>
<feature type="domain" description="C2H2-type" evidence="7">
    <location>
        <begin position="1531"/>
        <end position="1558"/>
    </location>
</feature>
<protein>
    <submittedName>
        <fullName evidence="8">Putative zn finger protein</fullName>
    </submittedName>
</protein>
<feature type="domain" description="C2H2-type" evidence="7">
    <location>
        <begin position="228"/>
        <end position="255"/>
    </location>
</feature>
<evidence type="ECO:0000256" key="6">
    <source>
        <dbReference type="SAM" id="MobiDB-lite"/>
    </source>
</evidence>
<dbReference type="Gene3D" id="3.30.160.60">
    <property type="entry name" value="Classic Zinc Finger"/>
    <property type="match status" value="9"/>
</dbReference>
<sequence length="1954" mass="220111">MSAPSMVSRNGDNLIVRSVVSGDPLFGTCPDVKDDDDSFLSQPEAEEEYSQGELPQCKIKRNYSCPNCDYYTQNPRFYLYHQKQVHKEKIKIYECPNCLYASKHSQKLQRHVHMVHIMGSGKRRALKPRKIVPAPASQQIASQQQPQQVIYEGEEADEEPEPTYAEDGSQIFKCSVCGEICKTENQLARHERQIHLKRKFYRCAKCNYVTHMKARYTKHVKYHSMPMIKCDLCDFKTPYKWNLDRHNKNHTGDGAFKCSLCNFTADIKQSLTVHEMNHHVPPVGHLLASNRRRLRVGASDTQGLVTEEDQIEQDELELLRMEREATYPEQANPADFVQTQLDLPEFNQSDSNSPPPLTSGQLPPHQPSHPHPALMINRMMGLGDDRLISIKKYKCKMCEFEGNLGEVQRHETLMHGTSLTITKKKAPRPIPNLIPIQGQTATLKPTAVPDRKDIPVTVENTPLHPAKENVNSSLKDFTPKIGNEQPDSKHIEGNNDSPADLTAKKVPDSFKKKNASFFDKLKEKLMTSASESNLTCSYCGYEAKCLSEHMKHQRTHMLGTENGGGDSEENSRGSNSQNAETIDQLSSTRCQHCRTRFKTNASLLQHLPNCLANQTNLSATIKIEDDDPEEDEQHQDDDEDDEDDDDHLGLNDNSDEFNPLENKVFVWNAINGENGINGNGSVPEFGENDKISPEKLAQDERTAQQDLLDKSLLGVEVKPGYGIIARTLEEKQRAASKDLSVKKVFKCPHCSFWASTASRFHVHIVGHLNKRPFQCSLCYYSSNWRWDITKHIRLKTLRDPSHSRAKVLLTDETGRRNYSKYNKYLTTMRMELSSGHSATEGGLAKIEGNIGARTSPGAANSGSLSAKLPRKILPKDNELQTGGGGKKRAANFPSDEDEFGGGAGTDENYREPPKRRHSENKRTMWKCKKCYFRDGDRSVVLAHVKEHYREAGQLGKRKISSDRNHANENQQKSGPTKQPAELDNLENEECPDFMCETCPFIGGTLEELEAHCERHFVSSNTTHKCQFCPYYACNKQELLEHYDMHSEAEADDSEENKGVIFACFACPYVATSHAQLVYHRNWHRSDNVAATHGCIRCTYGAPNNMFLSLHVRLHGRNNLDNLDTIQPTTSSKKKPSTVTNNNGGNIGERKPADISGVDTTNYTEIPMVWVSKPMGISKMFKCRYCPHVNMRKSNIMEHEKMHGVRPDSIGQTAHQCTECNYVCNNPGVLSSHAKVHAAFFGTVVGVVDHTRPDEVQIDEMRDKVAQLDESYPSTHSPHRVDDATTDSPASGAGNIDEDRILHFCHLCPARFLLAKEITIHTRFHQLELPFKCESCTYTARQRQHLMAHSKVHSDEYQERTNALLNVYTVSEENPKPKVAVVLDDEGPKTESMWVVVKSDTSDNISKNSGEIKRSIISSAPPKSFTCDKCPAEFFKSVALTYHMSLHGGPGPHKCRTCDYAVKTYGNLIRHEMVHQGERAGRPRESEKPKQPKTPPPPPLQRDPEFGLLIHGSPDFVYPTYVKNGKLKEKRYKCHKCPSAFEKREQYKIHLSLHGSKQRYNCERCDYSVKYYANYSQHVKKHEMNDASRKERKVSNGGVTGGVVGDDESSEWQDAKIRPIAPLVRAGKSLKMSVADQQALMVMQQRFVSNSVIDKEAAVSRCPYCPYANNRRDGVTGHVRCHANNKGAAYSCKYCQYNVPQVHRLKEHLKMHFAPIKFMKPEAYMKVDRLELYAEPTDPNHNSSDKRMLVFKDNGDTFPKKARYEPELMDHILDYVEQTERNKGRVYINLKTGAEEIELDEPEENGDNKVDGESEEIDRPQMEEEGEGEEEETEVKSGGGDSAAGVCERGSSADSGGSGGDEEMEVDENQNGEVSVDNETVPEDQQQQKHEQVNGEEEVEPIPIPTEKEVEEPPAPQPVVDENIDDCSSSSSSSVSCSSSASAALPSQQPTEQQD</sequence>
<dbReference type="InterPro" id="IPR036236">
    <property type="entry name" value="Znf_C2H2_sf"/>
</dbReference>
<evidence type="ECO:0000256" key="1">
    <source>
        <dbReference type="ARBA" id="ARBA00022723"/>
    </source>
</evidence>
<feature type="region of interest" description="Disordered" evidence="6">
    <location>
        <begin position="1475"/>
        <end position="1505"/>
    </location>
</feature>
<feature type="compositionally biased region" description="Acidic residues" evidence="6">
    <location>
        <begin position="624"/>
        <end position="646"/>
    </location>
</feature>
<feature type="region of interest" description="Disordered" evidence="6">
    <location>
        <begin position="1122"/>
        <end position="1152"/>
    </location>
</feature>
<evidence type="ECO:0000313" key="8">
    <source>
        <dbReference type="EMBL" id="JAC13620.1"/>
    </source>
</evidence>
<feature type="compositionally biased region" description="Acidic residues" evidence="6">
    <location>
        <begin position="1859"/>
        <end position="1869"/>
    </location>
</feature>
<keyword evidence="2" id="KW-0677">Repeat</keyword>
<dbReference type="FunFam" id="3.30.160.60:FF:000894">
    <property type="entry name" value="Uncharacterized protein, isoform C"/>
    <property type="match status" value="1"/>
</dbReference>
<feature type="compositionally biased region" description="Polar residues" evidence="6">
    <location>
        <begin position="967"/>
        <end position="976"/>
    </location>
</feature>
<feature type="domain" description="C2H2-type" evidence="7">
    <location>
        <begin position="1424"/>
        <end position="1451"/>
    </location>
</feature>
<dbReference type="PANTHER" id="PTHR24379:SF121">
    <property type="entry name" value="C2H2-TYPE DOMAIN-CONTAINING PROTEIN"/>
    <property type="match status" value="1"/>
</dbReference>
<dbReference type="PROSITE" id="PS50157">
    <property type="entry name" value="ZINC_FINGER_C2H2_2"/>
    <property type="match status" value="7"/>
</dbReference>
<dbReference type="GO" id="GO:0008270">
    <property type="term" value="F:zinc ion binding"/>
    <property type="evidence" value="ECO:0007669"/>
    <property type="project" value="UniProtKB-KW"/>
</dbReference>
<feature type="domain" description="C2H2-type" evidence="7">
    <location>
        <begin position="1452"/>
        <end position="1479"/>
    </location>
</feature>
<accession>A0A023EWF8</accession>
<feature type="region of interest" description="Disordered" evidence="6">
    <location>
        <begin position="557"/>
        <end position="585"/>
    </location>
</feature>
<feature type="region of interest" description="Disordered" evidence="6">
    <location>
        <begin position="623"/>
        <end position="657"/>
    </location>
</feature>
<feature type="compositionally biased region" description="Basic and acidic residues" evidence="6">
    <location>
        <begin position="1475"/>
        <end position="1489"/>
    </location>
</feature>
<feature type="compositionally biased region" description="Polar residues" evidence="6">
    <location>
        <begin position="1944"/>
        <end position="1954"/>
    </location>
</feature>
<feature type="compositionally biased region" description="Basic and acidic residues" evidence="6">
    <location>
        <begin position="1805"/>
        <end position="1821"/>
    </location>
</feature>
<feature type="compositionally biased region" description="Acidic residues" evidence="6">
    <location>
        <begin position="1795"/>
        <end position="1804"/>
    </location>
</feature>
<dbReference type="PANTHER" id="PTHR24379">
    <property type="entry name" value="KRAB AND ZINC FINGER DOMAIN-CONTAINING"/>
    <property type="match status" value="1"/>
</dbReference>
<feature type="region of interest" description="Disordered" evidence="6">
    <location>
        <begin position="953"/>
        <end position="982"/>
    </location>
</feature>
<feature type="region of interest" description="Disordered" evidence="6">
    <location>
        <begin position="854"/>
        <end position="920"/>
    </location>
</feature>
<name>A0A023EWF8_TRIIF</name>
<keyword evidence="1" id="KW-0479">Metal-binding</keyword>